<feature type="domain" description="HTH cro/C1-type" evidence="1">
    <location>
        <begin position="23"/>
        <end position="81"/>
    </location>
</feature>
<name>A0A2S7C4H4_9XANT</name>
<evidence type="ECO:0000259" key="1">
    <source>
        <dbReference type="PROSITE" id="PS50943"/>
    </source>
</evidence>
<dbReference type="AlphaFoldDB" id="A0A2S7C4H4"/>
<proteinExistence type="predicted"/>
<dbReference type="PROSITE" id="PS50943">
    <property type="entry name" value="HTH_CROC1"/>
    <property type="match status" value="1"/>
</dbReference>
<dbReference type="EMBL" id="MDEC01000057">
    <property type="protein sequence ID" value="PPU56474.1"/>
    <property type="molecule type" value="Genomic_DNA"/>
</dbReference>
<dbReference type="EMBL" id="JBJGBS010000144">
    <property type="protein sequence ID" value="MFO3707060.1"/>
    <property type="molecule type" value="Genomic_DNA"/>
</dbReference>
<dbReference type="GO" id="GO:0003677">
    <property type="term" value="F:DNA binding"/>
    <property type="evidence" value="ECO:0007669"/>
    <property type="project" value="InterPro"/>
</dbReference>
<dbReference type="Proteomes" id="UP000237872">
    <property type="component" value="Unassembled WGS sequence"/>
</dbReference>
<reference evidence="3 4" key="1">
    <citation type="submission" date="2016-08" db="EMBL/GenBank/DDBJ databases">
        <authorList>
            <person name="Seilhamer J.J."/>
        </authorList>
    </citation>
    <scope>NUCLEOTIDE SEQUENCE [LARGE SCALE GENOMIC DNA]</scope>
    <source>
        <strain evidence="3 4">CFBP4690</strain>
    </source>
</reference>
<comment type="caution">
    <text evidence="3">The sequence shown here is derived from an EMBL/GenBank/DDBJ whole genome shotgun (WGS) entry which is preliminary data.</text>
</comment>
<dbReference type="Proteomes" id="UP001637990">
    <property type="component" value="Unassembled WGS sequence"/>
</dbReference>
<dbReference type="PANTHER" id="PTHR43236">
    <property type="entry name" value="ANTITOXIN HIGA1"/>
    <property type="match status" value="1"/>
</dbReference>
<gene>
    <name evidence="2" type="ORF">ACI6Q5_19295</name>
    <name evidence="3" type="ORF">XcodCFBP4690_21650</name>
</gene>
<evidence type="ECO:0000313" key="5">
    <source>
        <dbReference type="Proteomes" id="UP001637990"/>
    </source>
</evidence>
<accession>A0A2S7C4H4</accession>
<keyword evidence="5" id="KW-1185">Reference proteome</keyword>
<dbReference type="Pfam" id="PF13560">
    <property type="entry name" value="HTH_31"/>
    <property type="match status" value="1"/>
</dbReference>
<dbReference type="InterPro" id="IPR052345">
    <property type="entry name" value="Rad_response_metalloprotease"/>
</dbReference>
<reference evidence="2 5" key="2">
    <citation type="submission" date="2024-11" db="EMBL/GenBank/DDBJ databases">
        <title>Genome sequencing of Xanthomonas codiaei.</title>
        <authorList>
            <person name="Studholme D.J."/>
        </authorList>
    </citation>
    <scope>NUCLEOTIDE SEQUENCE [LARGE SCALE GENOMIC DNA]</scope>
    <source>
        <strain evidence="2 5">NCPPB 4350</strain>
    </source>
</reference>
<dbReference type="CDD" id="cd00093">
    <property type="entry name" value="HTH_XRE"/>
    <property type="match status" value="1"/>
</dbReference>
<dbReference type="SMART" id="SM00530">
    <property type="entry name" value="HTH_XRE"/>
    <property type="match status" value="1"/>
</dbReference>
<dbReference type="RefSeq" id="WP_104544346.1">
    <property type="nucleotide sequence ID" value="NZ_JBJGBS010000144.1"/>
</dbReference>
<dbReference type="Gene3D" id="1.10.260.40">
    <property type="entry name" value="lambda repressor-like DNA-binding domains"/>
    <property type="match status" value="1"/>
</dbReference>
<protein>
    <submittedName>
        <fullName evidence="2">Helix-turn-helix domain-containing protein</fullName>
    </submittedName>
    <submittedName>
        <fullName evidence="3">Transcriptional regulator</fullName>
    </submittedName>
</protein>
<evidence type="ECO:0000313" key="2">
    <source>
        <dbReference type="EMBL" id="MFO3707060.1"/>
    </source>
</evidence>
<dbReference type="SUPFAM" id="SSF47413">
    <property type="entry name" value="lambda repressor-like DNA-binding domains"/>
    <property type="match status" value="1"/>
</dbReference>
<dbReference type="PANTHER" id="PTHR43236:SF1">
    <property type="entry name" value="BLL7220 PROTEIN"/>
    <property type="match status" value="1"/>
</dbReference>
<sequence length="116" mass="12938">MGFPWGVCVSVSVDSNPTFARRLKQARLYAGLSQKELGIRAGLDPNVASPRINQYERGKHEPKLETAERLADALGVPAAFLYTSDELLAKLLLRWGSLTKQQKRELIKQIESVSDK</sequence>
<dbReference type="InterPro" id="IPR010982">
    <property type="entry name" value="Lambda_DNA-bd_dom_sf"/>
</dbReference>
<dbReference type="InterPro" id="IPR001387">
    <property type="entry name" value="Cro/C1-type_HTH"/>
</dbReference>
<evidence type="ECO:0000313" key="3">
    <source>
        <dbReference type="EMBL" id="PPU56474.1"/>
    </source>
</evidence>
<organism evidence="3 4">
    <name type="scientific">Xanthomonas codiaei</name>
    <dbReference type="NCBI Taxonomy" id="56463"/>
    <lineage>
        <taxon>Bacteria</taxon>
        <taxon>Pseudomonadati</taxon>
        <taxon>Pseudomonadota</taxon>
        <taxon>Gammaproteobacteria</taxon>
        <taxon>Lysobacterales</taxon>
        <taxon>Lysobacteraceae</taxon>
        <taxon>Xanthomonas</taxon>
    </lineage>
</organism>
<evidence type="ECO:0000313" key="4">
    <source>
        <dbReference type="Proteomes" id="UP000237872"/>
    </source>
</evidence>
<dbReference type="OrthoDB" id="6006530at2"/>